<evidence type="ECO:0000313" key="1">
    <source>
        <dbReference type="EMBL" id="AFI69850.1"/>
    </source>
</evidence>
<sequence>MKSGVVRRSTCAARLDLRRNCRPYGPVPYGAFDIRKRYALDGATALRDKPGGGEGNRGRALTEQREVDIRALLRGQMPDQLKMSFALWTRHAVRE</sequence>
<dbReference type="AlphaFoldDB" id="A0A0H3I0J1"/>
<dbReference type="PATRIC" id="fig|884204.3.peg.5997"/>
<protein>
    <submittedName>
        <fullName evidence="1">Transposase</fullName>
    </submittedName>
</protein>
<organism evidence="1 2">
    <name type="scientific">Burkholderia pseudomallei (strain 1026b)</name>
    <dbReference type="NCBI Taxonomy" id="884204"/>
    <lineage>
        <taxon>Bacteria</taxon>
        <taxon>Pseudomonadati</taxon>
        <taxon>Pseudomonadota</taxon>
        <taxon>Betaproteobacteria</taxon>
        <taxon>Burkholderiales</taxon>
        <taxon>Burkholderiaceae</taxon>
        <taxon>Burkholderia</taxon>
        <taxon>pseudomallei group</taxon>
    </lineage>
</organism>
<proteinExistence type="predicted"/>
<dbReference type="RefSeq" id="WP_004557777.1">
    <property type="nucleotide sequence ID" value="NZ_CP004380.1"/>
</dbReference>
<reference evidence="1 2" key="1">
    <citation type="journal article" date="2012" name="PLoS ONE">
        <title>Evolution of Burkholderia pseudomallei in recurrent melioidosis.</title>
        <authorList>
            <person name="Hayden H.S."/>
            <person name="Lim R."/>
            <person name="Brittnacher M.J."/>
            <person name="Sims E.H."/>
            <person name="Ramage E.R."/>
            <person name="Fong C."/>
            <person name="Wu Z."/>
            <person name="Crist E."/>
            <person name="Chang J."/>
            <person name="Zhou Y."/>
            <person name="Radey M."/>
            <person name="Rohmer L."/>
            <person name="Haugen E."/>
            <person name="Gillett W."/>
            <person name="Wuthiekanun V."/>
            <person name="Peacock S.J."/>
            <person name="Kaul R."/>
            <person name="Miller S.I."/>
            <person name="Manoil C."/>
            <person name="Jacobs M.A."/>
        </authorList>
    </citation>
    <scope>NUCLEOTIDE SEQUENCE [LARGE SCALE GENOMIC DNA]</scope>
    <source>
        <strain evidence="1 2">1026b</strain>
    </source>
</reference>
<dbReference type="KEGG" id="bpz:BP1026B_II1612"/>
<dbReference type="EMBL" id="CP002834">
    <property type="protein sequence ID" value="AFI69850.1"/>
    <property type="molecule type" value="Genomic_DNA"/>
</dbReference>
<gene>
    <name evidence="1" type="ordered locus">BP1026B_II1612</name>
</gene>
<name>A0A0H3I0J1_BURP2</name>
<accession>A0A0H3I0J1</accession>
<dbReference type="Proteomes" id="UP000010087">
    <property type="component" value="Chromosome 2"/>
</dbReference>
<evidence type="ECO:0000313" key="2">
    <source>
        <dbReference type="Proteomes" id="UP000010087"/>
    </source>
</evidence>